<dbReference type="Gene3D" id="3.40.50.150">
    <property type="entry name" value="Vaccinia Virus protein VP39"/>
    <property type="match status" value="1"/>
</dbReference>
<evidence type="ECO:0000256" key="1">
    <source>
        <dbReference type="ARBA" id="ARBA00022603"/>
    </source>
</evidence>
<protein>
    <submittedName>
        <fullName evidence="6">Acetylserotonin o-methyltransferase</fullName>
    </submittedName>
</protein>
<dbReference type="EMBL" id="PKMF04000120">
    <property type="protein sequence ID" value="KAK7848941.1"/>
    <property type="molecule type" value="Genomic_DNA"/>
</dbReference>
<keyword evidence="3" id="KW-0949">S-adenosyl-L-methionine</keyword>
<evidence type="ECO:0000313" key="7">
    <source>
        <dbReference type="Proteomes" id="UP000237347"/>
    </source>
</evidence>
<gene>
    <name evidence="6" type="primary">ASMT_7</name>
    <name evidence="5" type="synonym">ASMT_6</name>
    <name evidence="5" type="ORF">CFP56_003990</name>
    <name evidence="6" type="ORF">CFP56_003991</name>
</gene>
<name>A0AAW0LD92_QUESU</name>
<dbReference type="GO" id="GO:0032259">
    <property type="term" value="P:methylation"/>
    <property type="evidence" value="ECO:0007669"/>
    <property type="project" value="UniProtKB-KW"/>
</dbReference>
<reference evidence="6" key="1">
    <citation type="submission" date="2017-12" db="EMBL/GenBank/DDBJ databases">
        <authorList>
            <person name="Barbosa P."/>
            <person name="Usie A."/>
            <person name="Ramos A.M."/>
        </authorList>
    </citation>
    <scope>NUCLEOTIDE SEQUENCE</scope>
    <source>
        <strain evidence="6">HL8</strain>
        <tissue evidence="6">Leaves</tissue>
    </source>
</reference>
<organism evidence="6 7">
    <name type="scientific">Quercus suber</name>
    <name type="common">Cork oak</name>
    <dbReference type="NCBI Taxonomy" id="58331"/>
    <lineage>
        <taxon>Eukaryota</taxon>
        <taxon>Viridiplantae</taxon>
        <taxon>Streptophyta</taxon>
        <taxon>Embryophyta</taxon>
        <taxon>Tracheophyta</taxon>
        <taxon>Spermatophyta</taxon>
        <taxon>Magnoliopsida</taxon>
        <taxon>eudicotyledons</taxon>
        <taxon>Gunneridae</taxon>
        <taxon>Pentapetalae</taxon>
        <taxon>rosids</taxon>
        <taxon>fabids</taxon>
        <taxon>Fagales</taxon>
        <taxon>Fagaceae</taxon>
        <taxon>Quercus</taxon>
    </lineage>
</organism>
<evidence type="ECO:0000313" key="6">
    <source>
        <dbReference type="EMBL" id="KAK7848941.1"/>
    </source>
</evidence>
<evidence type="ECO:0000259" key="4">
    <source>
        <dbReference type="Pfam" id="PF00891"/>
    </source>
</evidence>
<reference evidence="6 7" key="2">
    <citation type="journal article" date="2018" name="Sci. Data">
        <title>The draft genome sequence of cork oak.</title>
        <authorList>
            <person name="Ramos A.M."/>
            <person name="Usie A."/>
            <person name="Barbosa P."/>
            <person name="Barros P.M."/>
            <person name="Capote T."/>
            <person name="Chaves I."/>
            <person name="Simoes F."/>
            <person name="Abreu I."/>
            <person name="Carrasquinho I."/>
            <person name="Faro C."/>
            <person name="Guimaraes J.B."/>
            <person name="Mendonca D."/>
            <person name="Nobrega F."/>
            <person name="Rodrigues L."/>
            <person name="Saibo N.J.M."/>
            <person name="Varela M.C."/>
            <person name="Egas C."/>
            <person name="Matos J."/>
            <person name="Miguel C.M."/>
            <person name="Oliveira M.M."/>
            <person name="Ricardo C.P."/>
            <person name="Goncalves S."/>
        </authorList>
    </citation>
    <scope>NUCLEOTIDE SEQUENCE [LARGE SCALE GENOMIC DNA]</scope>
    <source>
        <strain evidence="7">cv. HL8</strain>
        <strain evidence="6">HL8</strain>
    </source>
</reference>
<dbReference type="EMBL" id="PKMF04000120">
    <property type="protein sequence ID" value="KAK7848940.1"/>
    <property type="molecule type" value="Genomic_DNA"/>
</dbReference>
<dbReference type="InterPro" id="IPR016461">
    <property type="entry name" value="COMT-like"/>
</dbReference>
<keyword evidence="7" id="KW-1185">Reference proteome</keyword>
<dbReference type="Pfam" id="PF00891">
    <property type="entry name" value="Methyltransf_2"/>
    <property type="match status" value="1"/>
</dbReference>
<dbReference type="InterPro" id="IPR001077">
    <property type="entry name" value="COMT_C"/>
</dbReference>
<dbReference type="Proteomes" id="UP000237347">
    <property type="component" value="Unassembled WGS sequence"/>
</dbReference>
<dbReference type="PANTHER" id="PTHR11746">
    <property type="entry name" value="O-METHYLTRANSFERASE"/>
    <property type="match status" value="1"/>
</dbReference>
<proteinExistence type="predicted"/>
<dbReference type="GO" id="GO:0008171">
    <property type="term" value="F:O-methyltransferase activity"/>
    <property type="evidence" value="ECO:0007669"/>
    <property type="project" value="InterPro"/>
</dbReference>
<evidence type="ECO:0000256" key="2">
    <source>
        <dbReference type="ARBA" id="ARBA00022679"/>
    </source>
</evidence>
<keyword evidence="2" id="KW-0808">Transferase</keyword>
<dbReference type="PROSITE" id="PS51683">
    <property type="entry name" value="SAM_OMT_II"/>
    <property type="match status" value="1"/>
</dbReference>
<accession>A0AAW0LD92</accession>
<evidence type="ECO:0000313" key="5">
    <source>
        <dbReference type="EMBL" id="KAK7848940.1"/>
    </source>
</evidence>
<reference evidence="6" key="3">
    <citation type="submission" date="2023-07" db="EMBL/GenBank/DDBJ databases">
        <title>An improved reference 1 genome and first organelle genomes of Quercus suber.</title>
        <authorList>
            <consortium name="Genosuber Consortium"/>
            <person name="Usie A."/>
            <person name="Serra O."/>
            <person name="Barros P."/>
        </authorList>
    </citation>
    <scope>NUCLEOTIDE SEQUENCE</scope>
    <source>
        <strain evidence="6">HL8</strain>
        <tissue evidence="6">Leaves</tissue>
    </source>
</reference>
<evidence type="ECO:0000256" key="3">
    <source>
        <dbReference type="ARBA" id="ARBA00022691"/>
    </source>
</evidence>
<dbReference type="SUPFAM" id="SSF53335">
    <property type="entry name" value="S-adenosyl-L-methionine-dependent methyltransferases"/>
    <property type="match status" value="1"/>
</dbReference>
<dbReference type="InterPro" id="IPR029063">
    <property type="entry name" value="SAM-dependent_MTases_sf"/>
</dbReference>
<feature type="domain" description="O-methyltransferase C-terminal" evidence="4">
    <location>
        <begin position="9"/>
        <end position="93"/>
    </location>
</feature>
<sequence>MACDARLVVPAMIQGCPGLFDGLSSLVDVGGGNGTTIKLLVKACPWLQGINFDLPHVVSVAAEISGVKHVGGDMFETVPKADAAFIMRTLKEWGFVLGEAGFSRYTVKPIRALQSVIEACP</sequence>
<dbReference type="AlphaFoldDB" id="A0AAW0LD92"/>
<comment type="caution">
    <text evidence="6">The sequence shown here is derived from an EMBL/GenBank/DDBJ whole genome shotgun (WGS) entry which is preliminary data.</text>
</comment>
<keyword evidence="1" id="KW-0489">Methyltransferase</keyword>